<dbReference type="PANTHER" id="PTHR10209:SF672">
    <property type="entry name" value="2-OXOGLUTARATE-DEPENDENT DIOXYGENASE"/>
    <property type="match status" value="1"/>
</dbReference>
<protein>
    <submittedName>
        <fullName evidence="9">1-aminocyclopropane-1-carboxylate oxidase homolog 1-like</fullName>
    </submittedName>
</protein>
<dbReference type="Gene3D" id="2.60.120.330">
    <property type="entry name" value="B-lactam Antibiotic, Isopenicillin N Synthase, Chain"/>
    <property type="match status" value="1"/>
</dbReference>
<reference evidence="8" key="1">
    <citation type="journal article" date="2019" name="Toxins">
        <title>Detection of Abrin-Like and Prepropulchellin-Like Toxin Genes and Transcripts Using Whole Genome Sequencing and Full-Length Transcript Sequencing of Abrus precatorius.</title>
        <authorList>
            <person name="Hovde B.T."/>
            <person name="Daligault H.E."/>
            <person name="Hanschen E.R."/>
            <person name="Kunde Y.A."/>
            <person name="Johnson M.B."/>
            <person name="Starkenburg S.R."/>
            <person name="Johnson S.L."/>
        </authorList>
    </citation>
    <scope>NUCLEOTIDE SEQUENCE [LARGE SCALE GENOMIC DNA]</scope>
</reference>
<keyword evidence="5 6" id="KW-0408">Iron</keyword>
<dbReference type="GeneID" id="113856348"/>
<evidence type="ECO:0000256" key="4">
    <source>
        <dbReference type="ARBA" id="ARBA00023002"/>
    </source>
</evidence>
<name>A0A8B8KMC4_ABRPR</name>
<dbReference type="KEGG" id="aprc:113856348"/>
<reference evidence="9" key="2">
    <citation type="submission" date="2025-08" db="UniProtKB">
        <authorList>
            <consortium name="RefSeq"/>
        </authorList>
    </citation>
    <scope>IDENTIFICATION</scope>
    <source>
        <tissue evidence="9">Young leaves</tissue>
    </source>
</reference>
<evidence type="ECO:0000256" key="6">
    <source>
        <dbReference type="RuleBase" id="RU003682"/>
    </source>
</evidence>
<dbReference type="Proteomes" id="UP000694853">
    <property type="component" value="Unplaced"/>
</dbReference>
<dbReference type="Pfam" id="PF03171">
    <property type="entry name" value="2OG-FeII_Oxy"/>
    <property type="match status" value="1"/>
</dbReference>
<evidence type="ECO:0000313" key="8">
    <source>
        <dbReference type="Proteomes" id="UP000694853"/>
    </source>
</evidence>
<dbReference type="InterPro" id="IPR027443">
    <property type="entry name" value="IPNS-like_sf"/>
</dbReference>
<dbReference type="PANTHER" id="PTHR10209">
    <property type="entry name" value="OXIDOREDUCTASE, 2OG-FE II OXYGENASE FAMILY PROTEIN"/>
    <property type="match status" value="1"/>
</dbReference>
<dbReference type="FunFam" id="2.60.120.330:FF:000005">
    <property type="entry name" value="1-aminocyclopropane-1-carboxylate oxidase homolog 1"/>
    <property type="match status" value="1"/>
</dbReference>
<sequence>MVATCTNELEPENVSSYDRKSELKAFDDSKVGVQGLLENGVTQVPRIFYCGESNLRDGLNNESSSKISIPIIDLTGIHDDPILRNDVVGKVRNASEEWGFFQVTNHGIPTHVLDEMIKGTCRFHQQDANVRKQYYTRDVSKKVVYVSNYTLYQDPSTDWRDTLGFIWTHNPPKPEDLPEVCRDIVIEYTTKIMALASILFELLSEALGLDRFHLKEMGCAEGLLLLCHSYPPCPEPELTIGTNKHSDSDFMTILLQDQTGGLQVLHDNQWIDVHPTHGSLVVNIGDLLQLVTNDRFISVEHRVLAQHIGPRISIASFLRTDDQSSQGIPKVLGPIKELLSEDNPPIYRETSLKEYLAYRYANGIGGSSLLPFKL</sequence>
<keyword evidence="4 6" id="KW-0560">Oxidoreductase</keyword>
<dbReference type="RefSeq" id="XP_027343934.1">
    <property type="nucleotide sequence ID" value="XM_027488133.1"/>
</dbReference>
<comment type="similarity">
    <text evidence="2 6">Belongs to the iron/ascorbate-dependent oxidoreductase family.</text>
</comment>
<keyword evidence="8" id="KW-1185">Reference proteome</keyword>
<proteinExistence type="inferred from homology"/>
<dbReference type="InterPro" id="IPR026992">
    <property type="entry name" value="DIOX_N"/>
</dbReference>
<evidence type="ECO:0000256" key="2">
    <source>
        <dbReference type="ARBA" id="ARBA00008056"/>
    </source>
</evidence>
<dbReference type="GO" id="GO:0046872">
    <property type="term" value="F:metal ion binding"/>
    <property type="evidence" value="ECO:0007669"/>
    <property type="project" value="UniProtKB-KW"/>
</dbReference>
<dbReference type="OrthoDB" id="288590at2759"/>
<evidence type="ECO:0000256" key="5">
    <source>
        <dbReference type="ARBA" id="ARBA00023004"/>
    </source>
</evidence>
<dbReference type="AlphaFoldDB" id="A0A8B8KMC4"/>
<dbReference type="PROSITE" id="PS51471">
    <property type="entry name" value="FE2OG_OXY"/>
    <property type="match status" value="1"/>
</dbReference>
<evidence type="ECO:0000256" key="3">
    <source>
        <dbReference type="ARBA" id="ARBA00022723"/>
    </source>
</evidence>
<gene>
    <name evidence="9" type="primary">LOC113856348</name>
</gene>
<dbReference type="GO" id="GO:0051213">
    <property type="term" value="F:dioxygenase activity"/>
    <property type="evidence" value="ECO:0007669"/>
    <property type="project" value="UniProtKB-ARBA"/>
</dbReference>
<evidence type="ECO:0000313" key="9">
    <source>
        <dbReference type="RefSeq" id="XP_027343934.1"/>
    </source>
</evidence>
<dbReference type="InterPro" id="IPR005123">
    <property type="entry name" value="Oxoglu/Fe-dep_dioxygenase_dom"/>
</dbReference>
<comment type="cofactor">
    <cofactor evidence="1">
        <name>Fe cation</name>
        <dbReference type="ChEBI" id="CHEBI:24875"/>
    </cofactor>
</comment>
<keyword evidence="3 6" id="KW-0479">Metal-binding</keyword>
<dbReference type="Pfam" id="PF14226">
    <property type="entry name" value="DIOX_N"/>
    <property type="match status" value="1"/>
</dbReference>
<dbReference type="SUPFAM" id="SSF51197">
    <property type="entry name" value="Clavaminate synthase-like"/>
    <property type="match status" value="1"/>
</dbReference>
<evidence type="ECO:0000259" key="7">
    <source>
        <dbReference type="PROSITE" id="PS51471"/>
    </source>
</evidence>
<organism evidence="8 9">
    <name type="scientific">Abrus precatorius</name>
    <name type="common">Indian licorice</name>
    <name type="synonym">Glycine abrus</name>
    <dbReference type="NCBI Taxonomy" id="3816"/>
    <lineage>
        <taxon>Eukaryota</taxon>
        <taxon>Viridiplantae</taxon>
        <taxon>Streptophyta</taxon>
        <taxon>Embryophyta</taxon>
        <taxon>Tracheophyta</taxon>
        <taxon>Spermatophyta</taxon>
        <taxon>Magnoliopsida</taxon>
        <taxon>eudicotyledons</taxon>
        <taxon>Gunneridae</taxon>
        <taxon>Pentapetalae</taxon>
        <taxon>rosids</taxon>
        <taxon>fabids</taxon>
        <taxon>Fabales</taxon>
        <taxon>Fabaceae</taxon>
        <taxon>Papilionoideae</taxon>
        <taxon>50 kb inversion clade</taxon>
        <taxon>NPAAA clade</taxon>
        <taxon>indigoferoid/millettioid clade</taxon>
        <taxon>Abreae</taxon>
        <taxon>Abrus</taxon>
    </lineage>
</organism>
<dbReference type="InterPro" id="IPR044861">
    <property type="entry name" value="IPNS-like_FE2OG_OXY"/>
</dbReference>
<feature type="domain" description="Fe2OG dioxygenase" evidence="7">
    <location>
        <begin position="219"/>
        <end position="320"/>
    </location>
</feature>
<evidence type="ECO:0000256" key="1">
    <source>
        <dbReference type="ARBA" id="ARBA00001962"/>
    </source>
</evidence>
<accession>A0A8B8KMC4</accession>